<dbReference type="GO" id="GO:0016020">
    <property type="term" value="C:membrane"/>
    <property type="evidence" value="ECO:0007669"/>
    <property type="project" value="InterPro"/>
</dbReference>
<proteinExistence type="predicted"/>
<dbReference type="EMBL" id="NYMT01000019">
    <property type="protein sequence ID" value="PKC42215.1"/>
    <property type="molecule type" value="Genomic_DNA"/>
</dbReference>
<evidence type="ECO:0000259" key="7">
    <source>
        <dbReference type="Pfam" id="PF18562"/>
    </source>
</evidence>
<evidence type="ECO:0000259" key="8">
    <source>
        <dbReference type="Pfam" id="PF21807"/>
    </source>
</evidence>
<protein>
    <submittedName>
        <fullName evidence="11">Erythrocyte membrane protein 1</fullName>
    </submittedName>
</protein>
<feature type="compositionally biased region" description="Polar residues" evidence="2">
    <location>
        <begin position="1320"/>
        <end position="1332"/>
    </location>
</feature>
<dbReference type="InterPro" id="IPR049158">
    <property type="entry name" value="PfEMP1_CIDRalpha1_dom"/>
</dbReference>
<feature type="region of interest" description="Disordered" evidence="2">
    <location>
        <begin position="1306"/>
        <end position="1332"/>
    </location>
</feature>
<evidence type="ECO:0000259" key="6">
    <source>
        <dbReference type="Pfam" id="PF15447"/>
    </source>
</evidence>
<dbReference type="Gene3D" id="1.20.1310.20">
    <property type="entry name" value="Duffy-antigen binding domain"/>
    <property type="match status" value="2"/>
</dbReference>
<dbReference type="FunFam" id="1.20.1310.20:FF:000012">
    <property type="entry name" value="Erythrocyte membrane protein 1, PfEMP1"/>
    <property type="match status" value="1"/>
</dbReference>
<dbReference type="SMR" id="A0A2I0BPA2"/>
<feature type="domain" description="Duffy-antigen binding" evidence="4">
    <location>
        <begin position="116"/>
        <end position="314"/>
    </location>
</feature>
<evidence type="ECO:0000259" key="5">
    <source>
        <dbReference type="Pfam" id="PF15445"/>
    </source>
</evidence>
<dbReference type="Pfam" id="PF21807">
    <property type="entry name" value="PfEMP1_CIDRalpha1_dom"/>
    <property type="match status" value="1"/>
</dbReference>
<feature type="compositionally biased region" description="Basic and acidic residues" evidence="2">
    <location>
        <begin position="28"/>
        <end position="40"/>
    </location>
</feature>
<feature type="domain" description="Duffy-binding-like" evidence="9">
    <location>
        <begin position="1226"/>
        <end position="1375"/>
    </location>
</feature>
<feature type="domain" description="Plasmodium falciparum erythrocyte membrane protein-1 N-terminal segment" evidence="6">
    <location>
        <begin position="14"/>
        <end position="49"/>
    </location>
</feature>
<dbReference type="GO" id="GO:0046789">
    <property type="term" value="F:host cell surface receptor binding"/>
    <property type="evidence" value="ECO:0007669"/>
    <property type="project" value="InterPro"/>
</dbReference>
<name>A0A2I0BPA2_PLAFO</name>
<feature type="compositionally biased region" description="Pro residues" evidence="2">
    <location>
        <begin position="802"/>
        <end position="814"/>
    </location>
</feature>
<dbReference type="InterPro" id="IPR029211">
    <property type="entry name" value="PfEMP1_ATS"/>
</dbReference>
<dbReference type="InterPro" id="IPR044932">
    <property type="entry name" value="PfEMP1_ATS_sf"/>
</dbReference>
<dbReference type="InterPro" id="IPR029210">
    <property type="entry name" value="PfEMP1_NTS"/>
</dbReference>
<dbReference type="Pfam" id="PF05424">
    <property type="entry name" value="Duffy_binding"/>
    <property type="match status" value="2"/>
</dbReference>
<dbReference type="FunFam" id="1.10.1900.40:FF:000001">
    <property type="entry name" value="Erythrocyte membrane protein 1"/>
    <property type="match status" value="1"/>
</dbReference>
<feature type="compositionally biased region" description="Basic and acidic residues" evidence="2">
    <location>
        <begin position="861"/>
        <end position="871"/>
    </location>
</feature>
<feature type="region of interest" description="Disordered" evidence="2">
    <location>
        <begin position="1612"/>
        <end position="1722"/>
    </location>
</feature>
<dbReference type="Gene3D" id="1.10.1900.40">
    <property type="entry name" value="Acidic terminal segments, variant surface antigen of PfEMP1"/>
    <property type="match status" value="2"/>
</dbReference>
<dbReference type="InterPro" id="IPR004258">
    <property type="entry name" value="DBL"/>
</dbReference>
<dbReference type="Gene3D" id="1.20.58.1930">
    <property type="match status" value="1"/>
</dbReference>
<feature type="compositionally biased region" description="Low complexity" evidence="2">
    <location>
        <begin position="1656"/>
        <end position="1665"/>
    </location>
</feature>
<feature type="domain" description="Duffy-binding-like" evidence="3">
    <location>
        <begin position="1485"/>
        <end position="1616"/>
    </location>
</feature>
<feature type="region of interest" description="Disordered" evidence="2">
    <location>
        <begin position="1"/>
        <end position="44"/>
    </location>
</feature>
<feature type="domain" description="Duffy-binding-like" evidence="3">
    <location>
        <begin position="636"/>
        <end position="798"/>
    </location>
</feature>
<organism evidence="11 12">
    <name type="scientific">Plasmodium falciparum (isolate NF54)</name>
    <dbReference type="NCBI Taxonomy" id="5843"/>
    <lineage>
        <taxon>Eukaryota</taxon>
        <taxon>Sar</taxon>
        <taxon>Alveolata</taxon>
        <taxon>Apicomplexa</taxon>
        <taxon>Aconoidasida</taxon>
        <taxon>Haemosporida</taxon>
        <taxon>Plasmodiidae</taxon>
        <taxon>Plasmodium</taxon>
        <taxon>Plasmodium (Laverania)</taxon>
    </lineage>
</organism>
<feature type="compositionally biased region" description="Polar residues" evidence="2">
    <location>
        <begin position="2011"/>
        <end position="2021"/>
    </location>
</feature>
<dbReference type="Gene3D" id="1.20.58.830">
    <property type="match status" value="3"/>
</dbReference>
<keyword evidence="1" id="KW-0175">Coiled coil</keyword>
<dbReference type="Pfam" id="PF18562">
    <property type="entry name" value="CIDR1_gamma"/>
    <property type="match status" value="1"/>
</dbReference>
<feature type="region of interest" description="Disordered" evidence="2">
    <location>
        <begin position="1853"/>
        <end position="1883"/>
    </location>
</feature>
<feature type="domain" description="Duffy-binding-like" evidence="9">
    <location>
        <begin position="318"/>
        <end position="478"/>
    </location>
</feature>
<accession>A0A2I0BPA2</accession>
<sequence length="2215" mass="251010">MARPGSGGGGSSQDAKHVLDEIGQQVHDQVEKEAKERSNGDLKGNLTISTIFDTETTGTDDPCSSDYTTRFDARGDPCKKDGTGNDVERFSVKQGAECGNSKIHGNSKGGTGTEVGACAPYRRLNLCNKNLENINKYDNTKAKHDLLAEVCHAAKYEGASITLHYPQYQNKYDDSGSTMCTMLARSFADIGDIIRGKDLYLGKKKKKQNGKETEREKLEDNLRKIFENIKKENNSKLKSLTDDQIREYWWTENRETVWKAMTCSEDLKNSSYFHATCIDGKNQSQARNQCRCPKTSGNVNIVPTYFDYVPQYLRWFEEWAEDFCRKKKKKVQNLQKQCRDKYQGDDRYCSRNGYDCEQTINKIGKLVIGKGCINCLYACNPYVDWINNQKEQFDKQVKKYGTEISDGGSGSGAAGGGGGRKKRGTSTTNYDGYESKFYKIFKGKCGTVDAFLGLLNNEKACKEVKDGGKIHFEKVNSTSGGTAGSNKTFYHSEYCQPCPLCGVKKKDGGNEWEKKKEDEKCNIKLYKPKDGVVGTTINFLYSGDETNEIEKKLKKFCRTENGTGDSNSDPSLYDPWQCYHVKQLEKDKEGVDDPVYEANVKNGGGLCILPNPKKNQDSGNNSSNEPEQFQKTFNNFFNFWVAHMLKDSIYWRTKKLVKCLKNGNTIKCGMNCKDDCGCFKRWVEKKQQEWGEIKEHFGKQDFGKQGENGVGEMLGVLMKSPSYVLKFVLEKDVLLTSIKSGYGKPEDIERIEELLKEEKKKNEEEAADGTDNENKTTIDKLLKHELTDAKDCQQKCDKKPPPPETPARNLPPPDTQRDPNQEESEEEEEEEDEDAPDDGEVDGDKGDGQETEPEEEEDTEDAKVEPAKDTTEDTEQDGQGPPVKKDEVNPCDIVSKLFQNPNNFSDACTLKYVTGKNYGWKCVSSGNGTTSSEGRSPRVARSAPSGDKDGAICVPPRRRRLYVGRLTKWAESKQVTQPQEDGKAPLAPTPPTSSGSQSDPLLTAFVESAAIETFFLWHKYKVDKIREEKEQQELFTNTSTLGKELQDKLERGNIPTDFLRQMFYTLGDYRDILFSGSKDAKNGVNDIFSGDKEMKEKEEKIKGAIQTFFENGASQPPSGKRNDKHEEWWKNHGEHIWNGMICALTYKDNDAKGQTPTQIQEVRDNLWDSGKNEPKKPQYQYQTAKLEEKNSGTKPTNQTPSSTSDNTPTTLTDFISRPPYFRYLEEWGQNFCKERKKRLAQIKHECMDGDTQKYSGDGEYCEEIFSKKYNVLQDLSSSCAKPCRLYKTWIEKKKTEYEKQKKAYEEQKSNYENEQKDKCQTQSNNNANEFSRTLGASPTAAAFLNRLGSCKNDNVEDNGEDKLDFNNPEQTFRPATNCGPCPVIGVKCKNGNCSDTSNGNMCKGGMITAENINNSTDDVSMLVSDNSTTGFNGLDEACQGAGVFEGIKEDKWKCGTVCGVDICTLEKKDTNGQEGDKKYITMKELLKRWLEYFFEDYNRIQKKLKPCTKSENKSTCIKGCVEKWIDKKKEEWKNINNNYLQQYKYVGNTLTNFLEILIPKIDLTNDKKKIKDLPAFLKLYGCNCADNSQNSTQNDVVLCLLENLKTKAKKCEENHKPSGNQQQPCQESPSVEDDEEDLTLEETEENTEEAKKKMMPTICETVVPTEPEEPGETCTPAAAGGGHNPEQTPVLKPEEEAPTPEAETKKDKAPVKPPSQPTTPQIVDKTPALVTSTLAWSVGIGFAAFTYFFLKKKTKASVGNLFQILQIPKSDYDIPTLKSKNRYIPYRSGTYKGKTYIYMEGETSGDDDKYAFMSDTTDITSSESEYEELDINDIYVPGSPKYKTLIEVVLEPSGNNTTASGKNTPSDTQNDIQNDGIPSSKITDNEWNTLKDDFISNMLQNEPNDIPNDYSSGDIPFNTQPNTLYFDNNQEKPFIMSIHDRNLYTGEEYNYNVNMSTKNVDIPMSDKNDVYSGIDLINDSLNSNNVDIYDEVLKRKENELFGTNHPKHTNTHSVTKSSNSDPIDNQLNLFHKWLDRHRDMCEQWNNKEKVLDKLKEEWNKDNNSGDIHTSDSNKTLNTDVSIQIHMDNPKPKNEFKNMDTTPNKSTMDTMLDDLEKYNEPYYYDFYKNDIYYDVNDDDKTSMDNNNNLVDKNNPVDSNNSTYNHRNPADINKTFVDINNHNQHPIEKPTKIQIEMNSNNREVVEQQYPIADIWNI</sequence>
<dbReference type="InterPro" id="IPR008602">
    <property type="entry name" value="Duffy-antigen-binding"/>
</dbReference>
<comment type="caution">
    <text evidence="11">The sequence shown here is derived from an EMBL/GenBank/DDBJ whole genome shotgun (WGS) entry which is preliminary data.</text>
</comment>
<feature type="compositionally biased region" description="Acidic residues" evidence="2">
    <location>
        <begin position="849"/>
        <end position="860"/>
    </location>
</feature>
<evidence type="ECO:0000313" key="12">
    <source>
        <dbReference type="Proteomes" id="UP000232684"/>
    </source>
</evidence>
<dbReference type="InterPro" id="IPR041480">
    <property type="entry name" value="CIDR1_gamma"/>
</dbReference>
<feature type="region of interest" description="Disordered" evidence="2">
    <location>
        <begin position="925"/>
        <end position="953"/>
    </location>
</feature>
<reference evidence="11 12" key="1">
    <citation type="submission" date="2017-11" db="EMBL/GenBank/DDBJ databases">
        <title>Plasmodium falciparum NF54 genome assembly.</title>
        <authorList>
            <person name="Bryant J.M."/>
            <person name="Baumgarten S."/>
            <person name="Scheidig-Benatar C."/>
            <person name="Scherf A."/>
        </authorList>
    </citation>
    <scope>NUCLEOTIDE SEQUENCE [LARGE SCALE GENOMIC DNA]</scope>
    <source>
        <strain evidence="11">NF54</strain>
    </source>
</reference>
<dbReference type="FunFam" id="1.20.58.830:FF:000003">
    <property type="entry name" value="Erythrocyte membrane protein 1, PfEMP1"/>
    <property type="match status" value="1"/>
</dbReference>
<dbReference type="FunFam" id="1.20.1310.20:FF:000001">
    <property type="entry name" value="Erythrocyte membrane protein 1, PfEMP1"/>
    <property type="match status" value="1"/>
</dbReference>
<evidence type="ECO:0000256" key="1">
    <source>
        <dbReference type="SAM" id="Coils"/>
    </source>
</evidence>
<dbReference type="Pfam" id="PF03011">
    <property type="entry name" value="PFEMP"/>
    <property type="match status" value="2"/>
</dbReference>
<feature type="region of interest" description="Disordered" evidence="2">
    <location>
        <begin position="2002"/>
        <end position="2021"/>
    </location>
</feature>
<feature type="region of interest" description="Disordered" evidence="2">
    <location>
        <begin position="972"/>
        <end position="998"/>
    </location>
</feature>
<dbReference type="FunFam" id="1.10.1900.40:FF:000005">
    <property type="entry name" value="Erythrocyte membrane protein 1, PfEMP1"/>
    <property type="match status" value="1"/>
</dbReference>
<dbReference type="FunFam" id="1.20.58.830:FF:000004">
    <property type="entry name" value="Erythrocyte membrane protein 1, PfEMP1"/>
    <property type="match status" value="1"/>
</dbReference>
<dbReference type="InterPro" id="IPR054595">
    <property type="entry name" value="DBL_C"/>
</dbReference>
<feature type="coiled-coil region" evidence="1">
    <location>
        <begin position="201"/>
        <end position="235"/>
    </location>
</feature>
<feature type="compositionally biased region" description="Polar residues" evidence="2">
    <location>
        <begin position="925"/>
        <end position="934"/>
    </location>
</feature>
<feature type="compositionally biased region" description="Acidic residues" evidence="2">
    <location>
        <begin position="821"/>
        <end position="841"/>
    </location>
</feature>
<dbReference type="SUPFAM" id="SSF140924">
    <property type="entry name" value="Duffy binding domain-like"/>
    <property type="match status" value="4"/>
</dbReference>
<evidence type="ECO:0000313" key="13">
    <source>
        <dbReference type="Proteomes" id="UP000754359"/>
    </source>
</evidence>
<evidence type="ECO:0000256" key="2">
    <source>
        <dbReference type="SAM" id="MobiDB-lite"/>
    </source>
</evidence>
<evidence type="ECO:0000259" key="9">
    <source>
        <dbReference type="Pfam" id="PF22672"/>
    </source>
</evidence>
<feature type="compositionally biased region" description="Basic and acidic residues" evidence="2">
    <location>
        <begin position="1164"/>
        <end position="1176"/>
    </location>
</feature>
<dbReference type="Pfam" id="PF15445">
    <property type="entry name" value="ATS"/>
    <property type="match status" value="1"/>
</dbReference>
<feature type="compositionally biased region" description="Acidic residues" evidence="2">
    <location>
        <begin position="1630"/>
        <end position="1647"/>
    </location>
</feature>
<dbReference type="Pfam" id="PF15447">
    <property type="entry name" value="NTS"/>
    <property type="match status" value="1"/>
</dbReference>
<dbReference type="Pfam" id="PF22672">
    <property type="entry name" value="DBL_C"/>
    <property type="match status" value="2"/>
</dbReference>
<feature type="region of interest" description="Disordered" evidence="2">
    <location>
        <begin position="1164"/>
        <end position="1211"/>
    </location>
</feature>
<dbReference type="VEuPathDB" id="PlasmoDB:PfNF54_070016500"/>
<feature type="compositionally biased region" description="Gly residues" evidence="2">
    <location>
        <begin position="1"/>
        <end position="11"/>
    </location>
</feature>
<feature type="domain" description="Duffy-antigen binding" evidence="4">
    <location>
        <begin position="952"/>
        <end position="1182"/>
    </location>
</feature>
<gene>
    <name evidence="11" type="ORF">CK202_5441</name>
    <name evidence="10" type="ORF">CYL21_4963</name>
</gene>
<evidence type="ECO:0000259" key="4">
    <source>
        <dbReference type="Pfam" id="PF05424"/>
    </source>
</evidence>
<feature type="domain" description="Cysteine-rich interdomain region 1 gamma" evidence="7">
    <location>
        <begin position="1416"/>
        <end position="1467"/>
    </location>
</feature>
<feature type="compositionally biased region" description="Basic and acidic residues" evidence="2">
    <location>
        <begin position="789"/>
        <end position="801"/>
    </location>
</feature>
<feature type="domain" description="Plasmodium falciparum erythrocyte membrane protein 1 acidic terminal segment" evidence="5">
    <location>
        <begin position="1733"/>
        <end position="2215"/>
    </location>
</feature>
<dbReference type="Proteomes" id="UP000232684">
    <property type="component" value="Unassembled WGS sequence"/>
</dbReference>
<feature type="compositionally biased region" description="Polar residues" evidence="2">
    <location>
        <begin position="1617"/>
        <end position="1629"/>
    </location>
</feature>
<reference evidence="10 13" key="2">
    <citation type="submission" date="2018-05" db="EMBL/GenBank/DDBJ databases">
        <title>Genome assembly of Plasmodium falciparum NF54 DiCre.</title>
        <authorList>
            <person name="Baumgarten S."/>
            <person name="Treeck M."/>
            <person name="Scherf A."/>
        </authorList>
    </citation>
    <scope>NUCLEOTIDE SEQUENCE [LARGE SCALE GENOMIC DNA]</scope>
    <source>
        <strain evidence="10">NF54</strain>
    </source>
</reference>
<feature type="region of interest" description="Disordered" evidence="2">
    <location>
        <begin position="789"/>
        <end position="888"/>
    </location>
</feature>
<evidence type="ECO:0000259" key="3">
    <source>
        <dbReference type="Pfam" id="PF03011"/>
    </source>
</evidence>
<dbReference type="FunFam" id="1.20.58.1930:FF:000001">
    <property type="entry name" value="Erythrocyte membrane protein 1, PfEMP1"/>
    <property type="match status" value="1"/>
</dbReference>
<feature type="compositionally biased region" description="Low complexity" evidence="2">
    <location>
        <begin position="1195"/>
        <end position="1211"/>
    </location>
</feature>
<evidence type="ECO:0000313" key="10">
    <source>
        <dbReference type="EMBL" id="KAF4326680.1"/>
    </source>
</evidence>
<dbReference type="EMBL" id="QFXU01000023">
    <property type="protein sequence ID" value="KAF4326680.1"/>
    <property type="molecule type" value="Genomic_DNA"/>
</dbReference>
<feature type="domain" description="PfEMP1 CIDRalpha1" evidence="8">
    <location>
        <begin position="535"/>
        <end position="584"/>
    </location>
</feature>
<dbReference type="InterPro" id="IPR042202">
    <property type="entry name" value="Duffy-ag-bd_sf"/>
</dbReference>
<dbReference type="Proteomes" id="UP000754359">
    <property type="component" value="Unassembled WGS sequence"/>
</dbReference>
<evidence type="ECO:0000313" key="11">
    <source>
        <dbReference type="EMBL" id="PKC42215.1"/>
    </source>
</evidence>
<feature type="compositionally biased region" description="Basic and acidic residues" evidence="2">
    <location>
        <begin position="1306"/>
        <end position="1319"/>
    </location>
</feature>
<dbReference type="FunFam" id="1.20.58.830:FF:000001">
    <property type="entry name" value="Erythrocyte membrane protein 1, PfEMP1"/>
    <property type="match status" value="1"/>
</dbReference>